<proteinExistence type="predicted"/>
<keyword evidence="1" id="KW-1133">Transmembrane helix</keyword>
<reference evidence="2 3" key="1">
    <citation type="journal article" date="2013" name="Curr. Biol.">
        <title>The Genome of the Foraminiferan Reticulomyxa filosa.</title>
        <authorList>
            <person name="Glockner G."/>
            <person name="Hulsmann N."/>
            <person name="Schleicher M."/>
            <person name="Noegel A.A."/>
            <person name="Eichinger L."/>
            <person name="Gallinger C."/>
            <person name="Pawlowski J."/>
            <person name="Sierra R."/>
            <person name="Euteneuer U."/>
            <person name="Pillet L."/>
            <person name="Moustafa A."/>
            <person name="Platzer M."/>
            <person name="Groth M."/>
            <person name="Szafranski K."/>
            <person name="Schliwa M."/>
        </authorList>
    </citation>
    <scope>NUCLEOTIDE SEQUENCE [LARGE SCALE GENOMIC DNA]</scope>
</reference>
<evidence type="ECO:0000313" key="3">
    <source>
        <dbReference type="Proteomes" id="UP000023152"/>
    </source>
</evidence>
<dbReference type="OrthoDB" id="444127at2759"/>
<evidence type="ECO:0000313" key="2">
    <source>
        <dbReference type="EMBL" id="ETO02697.1"/>
    </source>
</evidence>
<keyword evidence="3" id="KW-1185">Reference proteome</keyword>
<dbReference type="Proteomes" id="UP000023152">
    <property type="component" value="Unassembled WGS sequence"/>
</dbReference>
<comment type="caution">
    <text evidence="2">The sequence shown here is derived from an EMBL/GenBank/DDBJ whole genome shotgun (WGS) entry which is preliminary data.</text>
</comment>
<organism evidence="2 3">
    <name type="scientific">Reticulomyxa filosa</name>
    <dbReference type="NCBI Taxonomy" id="46433"/>
    <lineage>
        <taxon>Eukaryota</taxon>
        <taxon>Sar</taxon>
        <taxon>Rhizaria</taxon>
        <taxon>Retaria</taxon>
        <taxon>Foraminifera</taxon>
        <taxon>Monothalamids</taxon>
        <taxon>Reticulomyxidae</taxon>
        <taxon>Reticulomyxa</taxon>
    </lineage>
</organism>
<keyword evidence="1" id="KW-0812">Transmembrane</keyword>
<gene>
    <name evidence="2" type="ORF">RFI_34716</name>
</gene>
<sequence length="202" mass="24098">FCFFWIKNKEITKKNNNKKVYKGYMEEYELMKQNHPYFGILEAPVMETKTWWKKCDMTMVMKTLRNSPKIYALFGSKESYMFPDDLIFFDIFQKIKHKLGVIINDSERYRLSILGKLNVFLFYFFIYCNQILIQLLFFFLIGLKKCVAIQKRMRKKTGFEDVRYAKRVGCFEFNEGWVHVGDNYIKDIIPVNALGGNAILSN</sequence>
<accession>X6LNG2</accession>
<feature type="transmembrane region" description="Helical" evidence="1">
    <location>
        <begin position="120"/>
        <end position="143"/>
    </location>
</feature>
<keyword evidence="1" id="KW-0472">Membrane</keyword>
<dbReference type="AlphaFoldDB" id="X6LNG2"/>
<protein>
    <submittedName>
        <fullName evidence="2">Uncharacterized protein</fullName>
    </submittedName>
</protein>
<evidence type="ECO:0000256" key="1">
    <source>
        <dbReference type="SAM" id="Phobius"/>
    </source>
</evidence>
<name>X6LNG2_RETFI</name>
<feature type="non-terminal residue" evidence="2">
    <location>
        <position position="1"/>
    </location>
</feature>
<dbReference type="EMBL" id="ASPP01035101">
    <property type="protein sequence ID" value="ETO02697.1"/>
    <property type="molecule type" value="Genomic_DNA"/>
</dbReference>